<proteinExistence type="predicted"/>
<evidence type="ECO:0000313" key="2">
    <source>
        <dbReference type="Proteomes" id="UP000410492"/>
    </source>
</evidence>
<organism evidence="1 2">
    <name type="scientific">Callosobruchus maculatus</name>
    <name type="common">Southern cowpea weevil</name>
    <name type="synonym">Pulse bruchid</name>
    <dbReference type="NCBI Taxonomy" id="64391"/>
    <lineage>
        <taxon>Eukaryota</taxon>
        <taxon>Metazoa</taxon>
        <taxon>Ecdysozoa</taxon>
        <taxon>Arthropoda</taxon>
        <taxon>Hexapoda</taxon>
        <taxon>Insecta</taxon>
        <taxon>Pterygota</taxon>
        <taxon>Neoptera</taxon>
        <taxon>Endopterygota</taxon>
        <taxon>Coleoptera</taxon>
        <taxon>Polyphaga</taxon>
        <taxon>Cucujiformia</taxon>
        <taxon>Chrysomeloidea</taxon>
        <taxon>Chrysomelidae</taxon>
        <taxon>Bruchinae</taxon>
        <taxon>Bruchini</taxon>
        <taxon>Callosobruchus</taxon>
    </lineage>
</organism>
<keyword evidence="2" id="KW-1185">Reference proteome</keyword>
<sequence>MSSESENTSTASAEAANSGAHDENVLKIFQSAESSLHFKIPQYIKNLLFLAGFESLALIATMTEKNIEELELYAKEELKSIVPQQDYVKYYRTTYKNYPEKFKFVIENLAYLSISVKICHIYHLTVTFNW</sequence>
<dbReference type="AlphaFoldDB" id="A0A653DK62"/>
<dbReference type="OrthoDB" id="6721314at2759"/>
<name>A0A653DK62_CALMS</name>
<gene>
    <name evidence="1" type="ORF">CALMAC_LOCUS18107</name>
</gene>
<accession>A0A653DK62</accession>
<reference evidence="1 2" key="1">
    <citation type="submission" date="2019-01" db="EMBL/GenBank/DDBJ databases">
        <authorList>
            <person name="Sayadi A."/>
        </authorList>
    </citation>
    <scope>NUCLEOTIDE SEQUENCE [LARGE SCALE GENOMIC DNA]</scope>
</reference>
<feature type="non-terminal residue" evidence="1">
    <location>
        <position position="130"/>
    </location>
</feature>
<dbReference type="EMBL" id="CAACVG010012492">
    <property type="protein sequence ID" value="VEN60399.1"/>
    <property type="molecule type" value="Genomic_DNA"/>
</dbReference>
<protein>
    <submittedName>
        <fullName evidence="1">Uncharacterized protein</fullName>
    </submittedName>
</protein>
<dbReference type="Proteomes" id="UP000410492">
    <property type="component" value="Unassembled WGS sequence"/>
</dbReference>
<evidence type="ECO:0000313" key="1">
    <source>
        <dbReference type="EMBL" id="VEN60399.1"/>
    </source>
</evidence>